<dbReference type="RefSeq" id="WP_229755279.1">
    <property type="nucleotide sequence ID" value="NZ_BMHT01000004.1"/>
</dbReference>
<name>A0ABQ1U9V3_9BACT</name>
<dbReference type="EMBL" id="BMHT01000004">
    <property type="protein sequence ID" value="GGF14120.1"/>
    <property type="molecule type" value="Genomic_DNA"/>
</dbReference>
<protein>
    <recommendedName>
        <fullName evidence="1">HTH LytTR-type domain-containing protein</fullName>
    </recommendedName>
</protein>
<dbReference type="Pfam" id="PF04397">
    <property type="entry name" value="LytTR"/>
    <property type="match status" value="1"/>
</dbReference>
<gene>
    <name evidence="2" type="ORF">GCM10011383_26740</name>
</gene>
<proteinExistence type="predicted"/>
<keyword evidence="3" id="KW-1185">Reference proteome</keyword>
<dbReference type="SMART" id="SM00850">
    <property type="entry name" value="LytTR"/>
    <property type="match status" value="1"/>
</dbReference>
<organism evidence="2 3">
    <name type="scientific">Hymenobacter cavernae</name>
    <dbReference type="NCBI Taxonomy" id="2044852"/>
    <lineage>
        <taxon>Bacteria</taxon>
        <taxon>Pseudomonadati</taxon>
        <taxon>Bacteroidota</taxon>
        <taxon>Cytophagia</taxon>
        <taxon>Cytophagales</taxon>
        <taxon>Hymenobacteraceae</taxon>
        <taxon>Hymenobacter</taxon>
    </lineage>
</organism>
<reference evidence="3" key="1">
    <citation type="journal article" date="2019" name="Int. J. Syst. Evol. Microbiol.">
        <title>The Global Catalogue of Microorganisms (GCM) 10K type strain sequencing project: providing services to taxonomists for standard genome sequencing and annotation.</title>
        <authorList>
            <consortium name="The Broad Institute Genomics Platform"/>
            <consortium name="The Broad Institute Genome Sequencing Center for Infectious Disease"/>
            <person name="Wu L."/>
            <person name="Ma J."/>
        </authorList>
    </citation>
    <scope>NUCLEOTIDE SEQUENCE [LARGE SCALE GENOMIC DNA]</scope>
    <source>
        <strain evidence="3">CGMCC 1.15197</strain>
    </source>
</reference>
<comment type="caution">
    <text evidence="2">The sequence shown here is derived from an EMBL/GenBank/DDBJ whole genome shotgun (WGS) entry which is preliminary data.</text>
</comment>
<dbReference type="InterPro" id="IPR007492">
    <property type="entry name" value="LytTR_DNA-bd_dom"/>
</dbReference>
<dbReference type="PANTHER" id="PTHR37299:SF1">
    <property type="entry name" value="STAGE 0 SPORULATION PROTEIN A HOMOLOG"/>
    <property type="match status" value="1"/>
</dbReference>
<dbReference type="InterPro" id="IPR046947">
    <property type="entry name" value="LytR-like"/>
</dbReference>
<dbReference type="PROSITE" id="PS50930">
    <property type="entry name" value="HTH_LYTTR"/>
    <property type="match status" value="1"/>
</dbReference>
<dbReference type="Gene3D" id="2.40.50.1020">
    <property type="entry name" value="LytTr DNA-binding domain"/>
    <property type="match status" value="1"/>
</dbReference>
<evidence type="ECO:0000313" key="2">
    <source>
        <dbReference type="EMBL" id="GGF14120.1"/>
    </source>
</evidence>
<evidence type="ECO:0000259" key="1">
    <source>
        <dbReference type="PROSITE" id="PS50930"/>
    </source>
</evidence>
<dbReference type="Proteomes" id="UP000632273">
    <property type="component" value="Unassembled WGS sequence"/>
</dbReference>
<dbReference type="PANTHER" id="PTHR37299">
    <property type="entry name" value="TRANSCRIPTIONAL REGULATOR-RELATED"/>
    <property type="match status" value="1"/>
</dbReference>
<evidence type="ECO:0000313" key="3">
    <source>
        <dbReference type="Proteomes" id="UP000632273"/>
    </source>
</evidence>
<sequence>MQQLLEQFAPTQPRYRQRFLVTAGEQLLPVAVEEIAYCFTQHELVYLVRHDGRKFPLEHKLEKLETLLDPAVFFRLNRQYLVSLKAIDKIYPYFAGKLKIELRPPRAEEILVSRDRTPILKRWLE</sequence>
<feature type="domain" description="HTH LytTR-type" evidence="1">
    <location>
        <begin position="19"/>
        <end position="125"/>
    </location>
</feature>
<accession>A0ABQ1U9V3</accession>